<protein>
    <submittedName>
        <fullName evidence="7">RRM domain-containing protein</fullName>
    </submittedName>
</protein>
<dbReference type="PANTHER" id="PTHR15683:SF8">
    <property type="entry name" value="SCAFFOLD ATTACHMENT FACTOR B, ISOFORM B"/>
    <property type="match status" value="1"/>
</dbReference>
<organism evidence="6 7">
    <name type="scientific">Romanomermis culicivorax</name>
    <name type="common">Nematode worm</name>
    <dbReference type="NCBI Taxonomy" id="13658"/>
    <lineage>
        <taxon>Eukaryota</taxon>
        <taxon>Metazoa</taxon>
        <taxon>Ecdysozoa</taxon>
        <taxon>Nematoda</taxon>
        <taxon>Enoplea</taxon>
        <taxon>Dorylaimia</taxon>
        <taxon>Mermithida</taxon>
        <taxon>Mermithoidea</taxon>
        <taxon>Mermithidae</taxon>
        <taxon>Romanomermis</taxon>
    </lineage>
</organism>
<evidence type="ECO:0000256" key="3">
    <source>
        <dbReference type="PROSITE-ProRule" id="PRU00176"/>
    </source>
</evidence>
<dbReference type="Proteomes" id="UP000887565">
    <property type="component" value="Unplaced"/>
</dbReference>
<feature type="compositionally biased region" description="Low complexity" evidence="4">
    <location>
        <begin position="123"/>
        <end position="138"/>
    </location>
</feature>
<dbReference type="GO" id="GO:0003723">
    <property type="term" value="F:RNA binding"/>
    <property type="evidence" value="ECO:0007669"/>
    <property type="project" value="UniProtKB-UniRule"/>
</dbReference>
<dbReference type="AlphaFoldDB" id="A0A915KTX3"/>
<reference evidence="7" key="1">
    <citation type="submission" date="2022-11" db="UniProtKB">
        <authorList>
            <consortium name="WormBaseParasite"/>
        </authorList>
    </citation>
    <scope>IDENTIFICATION</scope>
</reference>
<evidence type="ECO:0000256" key="2">
    <source>
        <dbReference type="ARBA" id="ARBA00023242"/>
    </source>
</evidence>
<feature type="compositionally biased region" description="Acidic residues" evidence="4">
    <location>
        <begin position="169"/>
        <end position="178"/>
    </location>
</feature>
<evidence type="ECO:0000313" key="6">
    <source>
        <dbReference type="Proteomes" id="UP000887565"/>
    </source>
</evidence>
<accession>A0A915KTX3</accession>
<feature type="region of interest" description="Disordered" evidence="4">
    <location>
        <begin position="1"/>
        <end position="77"/>
    </location>
</feature>
<dbReference type="SUPFAM" id="SSF54928">
    <property type="entry name" value="RNA-binding domain, RBD"/>
    <property type="match status" value="1"/>
</dbReference>
<dbReference type="WBParaSite" id="nRc.2.0.1.t41043-RA">
    <property type="protein sequence ID" value="nRc.2.0.1.t41043-RA"/>
    <property type="gene ID" value="nRc.2.0.1.g41043"/>
</dbReference>
<comment type="subcellular location">
    <subcellularLocation>
        <location evidence="1">Nucleus</location>
    </subcellularLocation>
</comment>
<name>A0A915KTX3_ROMCU</name>
<evidence type="ECO:0000256" key="4">
    <source>
        <dbReference type="SAM" id="MobiDB-lite"/>
    </source>
</evidence>
<dbReference type="GO" id="GO:0006357">
    <property type="term" value="P:regulation of transcription by RNA polymerase II"/>
    <property type="evidence" value="ECO:0007669"/>
    <property type="project" value="TreeGrafter"/>
</dbReference>
<evidence type="ECO:0000313" key="7">
    <source>
        <dbReference type="WBParaSite" id="nRc.2.0.1.t41043-RA"/>
    </source>
</evidence>
<dbReference type="PANTHER" id="PTHR15683">
    <property type="entry name" value="SCAFFOLD ATTACHMENT FACTOR B-RELATED"/>
    <property type="match status" value="1"/>
</dbReference>
<dbReference type="InterPro" id="IPR035979">
    <property type="entry name" value="RBD_domain_sf"/>
</dbReference>
<dbReference type="InterPro" id="IPR051738">
    <property type="entry name" value="SAF_Modulators"/>
</dbReference>
<keyword evidence="3" id="KW-0694">RNA-binding</keyword>
<dbReference type="Gene3D" id="3.30.70.330">
    <property type="match status" value="1"/>
</dbReference>
<dbReference type="Pfam" id="PF00076">
    <property type="entry name" value="RRM_1"/>
    <property type="match status" value="1"/>
</dbReference>
<dbReference type="InterPro" id="IPR012677">
    <property type="entry name" value="Nucleotide-bd_a/b_plait_sf"/>
</dbReference>
<keyword evidence="2" id="KW-0539">Nucleus</keyword>
<evidence type="ECO:0000256" key="1">
    <source>
        <dbReference type="ARBA" id="ARBA00004123"/>
    </source>
</evidence>
<dbReference type="GO" id="GO:0005634">
    <property type="term" value="C:nucleus"/>
    <property type="evidence" value="ECO:0007669"/>
    <property type="project" value="UniProtKB-SubCell"/>
</dbReference>
<dbReference type="GO" id="GO:0043565">
    <property type="term" value="F:sequence-specific DNA binding"/>
    <property type="evidence" value="ECO:0007669"/>
    <property type="project" value="TreeGrafter"/>
</dbReference>
<dbReference type="PROSITE" id="PS50102">
    <property type="entry name" value="RRM"/>
    <property type="match status" value="1"/>
</dbReference>
<feature type="domain" description="RRM" evidence="5">
    <location>
        <begin position="219"/>
        <end position="297"/>
    </location>
</feature>
<proteinExistence type="predicted"/>
<dbReference type="SMART" id="SM00360">
    <property type="entry name" value="RRM"/>
    <property type="match status" value="1"/>
</dbReference>
<dbReference type="GO" id="GO:0050684">
    <property type="term" value="P:regulation of mRNA processing"/>
    <property type="evidence" value="ECO:0007669"/>
    <property type="project" value="TreeGrafter"/>
</dbReference>
<feature type="compositionally biased region" description="Acidic residues" evidence="4">
    <location>
        <begin position="1"/>
        <end position="19"/>
    </location>
</feature>
<sequence length="329" mass="36779">MAVDYEEELAEDEEIEAETDERNMESESISVNADHADNDNCEIVNDENEEETQEQNEDDEIPNPEQVESSSMFTAEDTIRLHEAAQLEKGSKIGGASLTDESNSMYVNPDDTLSEMNGLSSATTTSNNNNTNNISTINEEPSTVQDEKLAVNSDKKDKSTENEQKEIQETNESESEEKEEPKREQGKENDEDKQEKVKSESKGPKQISTRSIAEKHPDNCIWVSGIPSTIKAADLKSLFSKHGRVVSAKVVKVKCKGSIQWYGNLVMSSAEETSNCITNLHRTELHGKSISVERTFSCYDLESVIFMFWEQSFFPCGMSKSELSGSSRI</sequence>
<feature type="compositionally biased region" description="Acidic residues" evidence="4">
    <location>
        <begin position="44"/>
        <end position="62"/>
    </location>
</feature>
<feature type="region of interest" description="Disordered" evidence="4">
    <location>
        <begin position="90"/>
        <end position="211"/>
    </location>
</feature>
<feature type="compositionally biased region" description="Basic and acidic residues" evidence="4">
    <location>
        <begin position="145"/>
        <end position="168"/>
    </location>
</feature>
<keyword evidence="6" id="KW-1185">Reference proteome</keyword>
<dbReference type="InterPro" id="IPR000504">
    <property type="entry name" value="RRM_dom"/>
</dbReference>
<evidence type="ECO:0000259" key="5">
    <source>
        <dbReference type="PROSITE" id="PS50102"/>
    </source>
</evidence>
<feature type="compositionally biased region" description="Basic and acidic residues" evidence="4">
    <location>
        <begin position="179"/>
        <end position="203"/>
    </location>
</feature>